<dbReference type="UniPathway" id="UPA00241">
    <property type="reaction ID" value="UER00356"/>
</dbReference>
<feature type="binding site" evidence="5">
    <location>
        <begin position="11"/>
        <end position="16"/>
    </location>
    <ligand>
        <name>ATP</name>
        <dbReference type="ChEBI" id="CHEBI:30616"/>
    </ligand>
</feature>
<keyword evidence="3 5" id="KW-0067">ATP-binding</keyword>
<evidence type="ECO:0000256" key="1">
    <source>
        <dbReference type="ARBA" id="ARBA00009018"/>
    </source>
</evidence>
<dbReference type="AlphaFoldDB" id="A0A5B9QKK3"/>
<dbReference type="EMBL" id="CP042914">
    <property type="protein sequence ID" value="QEG39598.1"/>
    <property type="molecule type" value="Genomic_DNA"/>
</dbReference>
<dbReference type="KEGG" id="rul:UC8_15940"/>
<reference evidence="8 9" key="1">
    <citation type="submission" date="2019-08" db="EMBL/GenBank/DDBJ databases">
        <title>Deep-cultivation of Planctomycetes and their phenomic and genomic characterization uncovers novel biology.</title>
        <authorList>
            <person name="Wiegand S."/>
            <person name="Jogler M."/>
            <person name="Boedeker C."/>
            <person name="Pinto D."/>
            <person name="Vollmers J."/>
            <person name="Rivas-Marin E."/>
            <person name="Kohn T."/>
            <person name="Peeters S.H."/>
            <person name="Heuer A."/>
            <person name="Rast P."/>
            <person name="Oberbeckmann S."/>
            <person name="Bunk B."/>
            <person name="Jeske O."/>
            <person name="Meyerdierks A."/>
            <person name="Storesund J.E."/>
            <person name="Kallscheuer N."/>
            <person name="Luecker S."/>
            <person name="Lage O.M."/>
            <person name="Pohl T."/>
            <person name="Merkel B.J."/>
            <person name="Hornburger P."/>
            <person name="Mueller R.-W."/>
            <person name="Bruemmer F."/>
            <person name="Labrenz M."/>
            <person name="Spormann A.M."/>
            <person name="Op den Camp H."/>
            <person name="Overmann J."/>
            <person name="Amann R."/>
            <person name="Jetten M.S.M."/>
            <person name="Mascher T."/>
            <person name="Medema M.H."/>
            <person name="Devos D.P."/>
            <person name="Kaster A.-K."/>
            <person name="Ovreas L."/>
            <person name="Rohde M."/>
            <person name="Galperin M.Y."/>
            <person name="Jogler C."/>
        </authorList>
    </citation>
    <scope>NUCLEOTIDE SEQUENCE [LARGE SCALE GENOMIC DNA]</scope>
    <source>
        <strain evidence="8 9">UC8</strain>
    </source>
</reference>
<dbReference type="CDD" id="cd02022">
    <property type="entry name" value="DPCK"/>
    <property type="match status" value="1"/>
</dbReference>
<dbReference type="NCBIfam" id="TIGR00152">
    <property type="entry name" value="dephospho-CoA kinase"/>
    <property type="match status" value="1"/>
</dbReference>
<dbReference type="GO" id="GO:0005737">
    <property type="term" value="C:cytoplasm"/>
    <property type="evidence" value="ECO:0007669"/>
    <property type="project" value="UniProtKB-SubCell"/>
</dbReference>
<dbReference type="PROSITE" id="PS51219">
    <property type="entry name" value="DPCK"/>
    <property type="match status" value="1"/>
</dbReference>
<evidence type="ECO:0000313" key="9">
    <source>
        <dbReference type="Proteomes" id="UP000325286"/>
    </source>
</evidence>
<gene>
    <name evidence="5 8" type="primary">coaE</name>
    <name evidence="8" type="ORF">UC8_15940</name>
</gene>
<dbReference type="GO" id="GO:0015937">
    <property type="term" value="P:coenzyme A biosynthetic process"/>
    <property type="evidence" value="ECO:0007669"/>
    <property type="project" value="UniProtKB-UniRule"/>
</dbReference>
<accession>A0A5B9QKK3</accession>
<dbReference type="SUPFAM" id="SSF52540">
    <property type="entry name" value="P-loop containing nucleoside triphosphate hydrolases"/>
    <property type="match status" value="1"/>
</dbReference>
<sequence>MIVIGIVGPPAGGKSTVAKQLMGLGAAWIDADAIAHQVLQQPEVQRHLVAHFGPRVMAGQDVDRKWLAGQVFGADPTSLEQLRWLEATIHPPTLLLLQKQLIEAADRRAPAALLDVPLLFESGCDLLCDFIWCLDTPLEKRRQWVQKRGWSAEELQKREQRQLPLVEKKRRSTHVIANDGDVGTLAETVQRLWTEVTRPANRPQSLQSDSPQRETSERPRVSGGDPHCNGPLPSA</sequence>
<dbReference type="GO" id="GO:0005524">
    <property type="term" value="F:ATP binding"/>
    <property type="evidence" value="ECO:0007669"/>
    <property type="project" value="UniProtKB-UniRule"/>
</dbReference>
<evidence type="ECO:0000256" key="7">
    <source>
        <dbReference type="SAM" id="MobiDB-lite"/>
    </source>
</evidence>
<dbReference type="HAMAP" id="MF_00376">
    <property type="entry name" value="Dephospho_CoA_kinase"/>
    <property type="match status" value="1"/>
</dbReference>
<feature type="region of interest" description="Disordered" evidence="7">
    <location>
        <begin position="195"/>
        <end position="235"/>
    </location>
</feature>
<protein>
    <recommendedName>
        <fullName evidence="5 6">Dephospho-CoA kinase</fullName>
        <ecNumber evidence="5 6">2.7.1.24</ecNumber>
    </recommendedName>
    <alternativeName>
        <fullName evidence="5">Dephosphocoenzyme A kinase</fullName>
    </alternativeName>
</protein>
<keyword evidence="5" id="KW-0963">Cytoplasm</keyword>
<comment type="subcellular location">
    <subcellularLocation>
        <location evidence="5">Cytoplasm</location>
    </subcellularLocation>
</comment>
<evidence type="ECO:0000256" key="3">
    <source>
        <dbReference type="ARBA" id="ARBA00022840"/>
    </source>
</evidence>
<comment type="catalytic activity">
    <reaction evidence="5">
        <text>3'-dephospho-CoA + ATP = ADP + CoA + H(+)</text>
        <dbReference type="Rhea" id="RHEA:18245"/>
        <dbReference type="ChEBI" id="CHEBI:15378"/>
        <dbReference type="ChEBI" id="CHEBI:30616"/>
        <dbReference type="ChEBI" id="CHEBI:57287"/>
        <dbReference type="ChEBI" id="CHEBI:57328"/>
        <dbReference type="ChEBI" id="CHEBI:456216"/>
        <dbReference type="EC" id="2.7.1.24"/>
    </reaction>
</comment>
<name>A0A5B9QKK3_9BACT</name>
<evidence type="ECO:0000256" key="4">
    <source>
        <dbReference type="ARBA" id="ARBA00022993"/>
    </source>
</evidence>
<evidence type="ECO:0000256" key="6">
    <source>
        <dbReference type="NCBIfam" id="TIGR00152"/>
    </source>
</evidence>
<keyword evidence="5 8" id="KW-0418">Kinase</keyword>
<comment type="pathway">
    <text evidence="5">Cofactor biosynthesis; coenzyme A biosynthesis; CoA from (R)-pantothenate: step 5/5.</text>
</comment>
<feature type="compositionally biased region" description="Basic and acidic residues" evidence="7">
    <location>
        <begin position="211"/>
        <end position="220"/>
    </location>
</feature>
<keyword evidence="2 5" id="KW-0547">Nucleotide-binding</keyword>
<dbReference type="PANTHER" id="PTHR10695">
    <property type="entry name" value="DEPHOSPHO-COA KINASE-RELATED"/>
    <property type="match status" value="1"/>
</dbReference>
<dbReference type="Proteomes" id="UP000325286">
    <property type="component" value="Chromosome"/>
</dbReference>
<evidence type="ECO:0000256" key="2">
    <source>
        <dbReference type="ARBA" id="ARBA00022741"/>
    </source>
</evidence>
<dbReference type="GO" id="GO:0004140">
    <property type="term" value="F:dephospho-CoA kinase activity"/>
    <property type="evidence" value="ECO:0007669"/>
    <property type="project" value="UniProtKB-UniRule"/>
</dbReference>
<dbReference type="Pfam" id="PF01121">
    <property type="entry name" value="CoaE"/>
    <property type="match status" value="1"/>
</dbReference>
<evidence type="ECO:0000256" key="5">
    <source>
        <dbReference type="HAMAP-Rule" id="MF_00376"/>
    </source>
</evidence>
<keyword evidence="9" id="KW-1185">Reference proteome</keyword>
<dbReference type="PANTHER" id="PTHR10695:SF46">
    <property type="entry name" value="BIFUNCTIONAL COENZYME A SYNTHASE-RELATED"/>
    <property type="match status" value="1"/>
</dbReference>
<dbReference type="EC" id="2.7.1.24" evidence="5 6"/>
<dbReference type="Gene3D" id="3.40.50.300">
    <property type="entry name" value="P-loop containing nucleotide triphosphate hydrolases"/>
    <property type="match status" value="1"/>
</dbReference>
<evidence type="ECO:0000313" key="8">
    <source>
        <dbReference type="EMBL" id="QEG39598.1"/>
    </source>
</evidence>
<dbReference type="InterPro" id="IPR027417">
    <property type="entry name" value="P-loop_NTPase"/>
</dbReference>
<keyword evidence="5 8" id="KW-0808">Transferase</keyword>
<organism evidence="8 9">
    <name type="scientific">Roseimaritima ulvae</name>
    <dbReference type="NCBI Taxonomy" id="980254"/>
    <lineage>
        <taxon>Bacteria</taxon>
        <taxon>Pseudomonadati</taxon>
        <taxon>Planctomycetota</taxon>
        <taxon>Planctomycetia</taxon>
        <taxon>Pirellulales</taxon>
        <taxon>Pirellulaceae</taxon>
        <taxon>Roseimaritima</taxon>
    </lineage>
</organism>
<dbReference type="OrthoDB" id="9812943at2"/>
<comment type="similarity">
    <text evidence="1 5">Belongs to the CoaE family.</text>
</comment>
<proteinExistence type="inferred from homology"/>
<dbReference type="RefSeq" id="WP_068133134.1">
    <property type="nucleotide sequence ID" value="NZ_CP042914.1"/>
</dbReference>
<keyword evidence="4 5" id="KW-0173">Coenzyme A biosynthesis</keyword>
<comment type="function">
    <text evidence="5">Catalyzes the phosphorylation of the 3'-hydroxyl group of dephosphocoenzyme A to form coenzyme A.</text>
</comment>
<dbReference type="InterPro" id="IPR001977">
    <property type="entry name" value="Depp_CoAkinase"/>
</dbReference>